<dbReference type="SMART" id="SM00871">
    <property type="entry name" value="AraC_E_bind"/>
    <property type="match status" value="1"/>
</dbReference>
<dbReference type="InterPro" id="IPR010499">
    <property type="entry name" value="AraC_E-bd"/>
</dbReference>
<accession>A0A6L3ZJH3</accession>
<proteinExistence type="predicted"/>
<dbReference type="Pfam" id="PF10604">
    <property type="entry name" value="Polyketide_cyc2"/>
    <property type="match status" value="1"/>
</dbReference>
<gene>
    <name evidence="2" type="ORF">F8C82_05205</name>
</gene>
<protein>
    <recommendedName>
        <fullName evidence="1">AraC effector-binding domain-containing protein</fullName>
    </recommendedName>
</protein>
<sequence>MKALKILGIIIGVLILLGVIGSYIPSSFDVTRSATIDAPKDQIMSQVVDLNDFAEWNPWSEGDTTMSIEVMGEPATIGHKYTWSSETQGDGEMEITDIDGSEVTFQLIFSMDPDNVSHTTFSFEEVEGGTLVSWHMEGETALIWSYLMDVTLGTSFEKGLANLKNRVDAMEVEPVFEIVEIDLPETHYLIHREEISMSDMESFFTTHFGALFGGLTAAGIEPASMPSALYWTWDMENEKSDLAAAVAVASPDVTLEGYELFTVPASKALQIHYYGPYEGVGDAHMALDAYILENNLDYGSPVMEEYANDPAEVAPEEILTIVTYPIAHKMDSSEEM</sequence>
<name>A0A6L3ZJH3_9FLAO</name>
<dbReference type="SUPFAM" id="SSF55961">
    <property type="entry name" value="Bet v1-like"/>
    <property type="match status" value="1"/>
</dbReference>
<dbReference type="SUPFAM" id="SSF55136">
    <property type="entry name" value="Probable bacterial effector-binding domain"/>
    <property type="match status" value="1"/>
</dbReference>
<dbReference type="Pfam" id="PF06445">
    <property type="entry name" value="GyrI-like"/>
    <property type="match status" value="1"/>
</dbReference>
<dbReference type="AlphaFoldDB" id="A0A6L3ZJH3"/>
<dbReference type="Gene3D" id="3.20.80.10">
    <property type="entry name" value="Regulatory factor, effector binding domain"/>
    <property type="match status" value="1"/>
</dbReference>
<feature type="domain" description="AraC effector-binding" evidence="1">
    <location>
        <begin position="176"/>
        <end position="327"/>
    </location>
</feature>
<dbReference type="InterPro" id="IPR029442">
    <property type="entry name" value="GyrI-like"/>
</dbReference>
<dbReference type="RefSeq" id="WP_151692491.1">
    <property type="nucleotide sequence ID" value="NZ_BMGX01000002.1"/>
</dbReference>
<dbReference type="InterPro" id="IPR019587">
    <property type="entry name" value="Polyketide_cyclase/dehydratase"/>
</dbReference>
<keyword evidence="3" id="KW-1185">Reference proteome</keyword>
<reference evidence="2 3" key="1">
    <citation type="submission" date="2019-10" db="EMBL/GenBank/DDBJ databases">
        <title>Genome sequence of Phaeocystidibacter marisrubri JCM30614 (type strain).</title>
        <authorList>
            <person name="Bowman J.P."/>
        </authorList>
    </citation>
    <scope>NUCLEOTIDE SEQUENCE [LARGE SCALE GENOMIC DNA]</scope>
    <source>
        <strain evidence="2 3">JCM 30614</strain>
    </source>
</reference>
<comment type="caution">
    <text evidence="2">The sequence shown here is derived from an EMBL/GenBank/DDBJ whole genome shotgun (WGS) entry which is preliminary data.</text>
</comment>
<dbReference type="CDD" id="cd07818">
    <property type="entry name" value="SRPBCC_1"/>
    <property type="match status" value="1"/>
</dbReference>
<dbReference type="Gene3D" id="3.30.530.20">
    <property type="match status" value="1"/>
</dbReference>
<evidence type="ECO:0000259" key="1">
    <source>
        <dbReference type="SMART" id="SM00871"/>
    </source>
</evidence>
<evidence type="ECO:0000313" key="2">
    <source>
        <dbReference type="EMBL" id="KAB2817803.1"/>
    </source>
</evidence>
<dbReference type="InterPro" id="IPR011256">
    <property type="entry name" value="Reg_factor_effector_dom_sf"/>
</dbReference>
<dbReference type="InterPro" id="IPR023393">
    <property type="entry name" value="START-like_dom_sf"/>
</dbReference>
<organism evidence="2 3">
    <name type="scientific">Phaeocystidibacter marisrubri</name>
    <dbReference type="NCBI Taxonomy" id="1577780"/>
    <lineage>
        <taxon>Bacteria</taxon>
        <taxon>Pseudomonadati</taxon>
        <taxon>Bacteroidota</taxon>
        <taxon>Flavobacteriia</taxon>
        <taxon>Flavobacteriales</taxon>
        <taxon>Phaeocystidibacteraceae</taxon>
        <taxon>Phaeocystidibacter</taxon>
    </lineage>
</organism>
<dbReference type="Proteomes" id="UP000484164">
    <property type="component" value="Unassembled WGS sequence"/>
</dbReference>
<dbReference type="EMBL" id="WBVQ01000001">
    <property type="protein sequence ID" value="KAB2817803.1"/>
    <property type="molecule type" value="Genomic_DNA"/>
</dbReference>
<evidence type="ECO:0000313" key="3">
    <source>
        <dbReference type="Proteomes" id="UP000484164"/>
    </source>
</evidence>
<dbReference type="OrthoDB" id="9807923at2"/>